<reference evidence="3 4" key="2">
    <citation type="submission" date="2017-09" db="EMBL/GenBank/DDBJ databases">
        <title>Bacillus patelloidae sp. nov., isolated from the intestinal tract of a marine limpet.</title>
        <authorList>
            <person name="Liu R."/>
            <person name="Dong C."/>
            <person name="Shao Z."/>
        </authorList>
    </citation>
    <scope>NUCLEOTIDE SEQUENCE [LARGE SCALE GENOMIC DNA]</scope>
    <source>
        <strain evidence="3 4">SA5d-4</strain>
    </source>
</reference>
<dbReference type="AlphaFoldDB" id="A0A263BUP1"/>
<accession>A0A263BUP1</accession>
<evidence type="ECO:0000313" key="4">
    <source>
        <dbReference type="Proteomes" id="UP000217083"/>
    </source>
</evidence>
<dbReference type="InterPro" id="IPR036938">
    <property type="entry name" value="PAP2/HPO_sf"/>
</dbReference>
<comment type="caution">
    <text evidence="3">The sequence shown here is derived from an EMBL/GenBank/DDBJ whole genome shotgun (WGS) entry which is preliminary data.</text>
</comment>
<feature type="transmembrane region" description="Helical" evidence="1">
    <location>
        <begin position="185"/>
        <end position="205"/>
    </location>
</feature>
<protein>
    <recommendedName>
        <fullName evidence="2">Inositolphosphotransferase Aur1/Ipt1 domain-containing protein</fullName>
    </recommendedName>
</protein>
<evidence type="ECO:0000256" key="1">
    <source>
        <dbReference type="SAM" id="Phobius"/>
    </source>
</evidence>
<dbReference type="CDD" id="cd03386">
    <property type="entry name" value="PAP2_Aur1_like"/>
    <property type="match status" value="1"/>
</dbReference>
<evidence type="ECO:0000313" key="3">
    <source>
        <dbReference type="EMBL" id="OZM57471.1"/>
    </source>
</evidence>
<evidence type="ECO:0000259" key="2">
    <source>
        <dbReference type="Pfam" id="PF14378"/>
    </source>
</evidence>
<dbReference type="GO" id="GO:0016020">
    <property type="term" value="C:membrane"/>
    <property type="evidence" value="ECO:0007669"/>
    <property type="project" value="UniProtKB-SubCell"/>
</dbReference>
<proteinExistence type="predicted"/>
<dbReference type="Pfam" id="PF14378">
    <property type="entry name" value="PAP2_3"/>
    <property type="match status" value="1"/>
</dbReference>
<dbReference type="Proteomes" id="UP000217083">
    <property type="component" value="Unassembled WGS sequence"/>
</dbReference>
<feature type="transmembrane region" description="Helical" evidence="1">
    <location>
        <begin position="155"/>
        <end position="173"/>
    </location>
</feature>
<feature type="domain" description="Inositolphosphotransferase Aur1/Ipt1" evidence="2">
    <location>
        <begin position="55"/>
        <end position="192"/>
    </location>
</feature>
<name>A0A263BUP1_9BACI</name>
<organism evidence="3 4">
    <name type="scientific">Lottiidibacillus patelloidae</name>
    <dbReference type="NCBI Taxonomy" id="2670334"/>
    <lineage>
        <taxon>Bacteria</taxon>
        <taxon>Bacillati</taxon>
        <taxon>Bacillota</taxon>
        <taxon>Bacilli</taxon>
        <taxon>Bacillales</taxon>
        <taxon>Bacillaceae</taxon>
        <taxon>Lottiidibacillus</taxon>
    </lineage>
</organism>
<keyword evidence="1" id="KW-0812">Transmembrane</keyword>
<dbReference type="EMBL" id="NPIA01000003">
    <property type="protein sequence ID" value="OZM57471.1"/>
    <property type="molecule type" value="Genomic_DNA"/>
</dbReference>
<reference evidence="4" key="1">
    <citation type="submission" date="2017-08" db="EMBL/GenBank/DDBJ databases">
        <authorList>
            <person name="Huang Z."/>
        </authorList>
    </citation>
    <scope>NUCLEOTIDE SEQUENCE [LARGE SCALE GENOMIC DNA]</scope>
    <source>
        <strain evidence="4">SA5d-4</strain>
    </source>
</reference>
<keyword evidence="1" id="KW-0472">Membrane</keyword>
<feature type="transmembrane region" description="Helical" evidence="1">
    <location>
        <begin position="44"/>
        <end position="69"/>
    </location>
</feature>
<gene>
    <name evidence="3" type="ORF">CIB95_08435</name>
</gene>
<dbReference type="RefSeq" id="WP_094924155.1">
    <property type="nucleotide sequence ID" value="NZ_NPIA01000003.1"/>
</dbReference>
<dbReference type="SUPFAM" id="SSF48317">
    <property type="entry name" value="Acid phosphatase/Vanadium-dependent haloperoxidase"/>
    <property type="match status" value="1"/>
</dbReference>
<keyword evidence="4" id="KW-1185">Reference proteome</keyword>
<keyword evidence="1" id="KW-1133">Transmembrane helix</keyword>
<dbReference type="InterPro" id="IPR026841">
    <property type="entry name" value="Aur1/Ipt1"/>
</dbReference>
<sequence>MKQLVQYVLALAALLLIPLFHTFYNLLNNDQRGAQLLITKVDELIPFVDIFIVPYIIWYPFIFLTMAYLAWKDRAIYWKTLATMLISMLVCYAIYFVFQTHVPRPELQGKGFFTSLVKLIYANDEPYNAFPSIHSLTSFLMLFGIVKARGISKPVVMTVSITSLLIIISTLFVKQHVILDAVSAILLGFVVFQAIEAIVSIGVRIDLSNQTVRKSQLSRIGNR</sequence>
<feature type="transmembrane region" description="Helical" evidence="1">
    <location>
        <begin position="129"/>
        <end position="148"/>
    </location>
</feature>
<feature type="transmembrane region" description="Helical" evidence="1">
    <location>
        <begin position="7"/>
        <end position="24"/>
    </location>
</feature>
<feature type="transmembrane region" description="Helical" evidence="1">
    <location>
        <begin position="76"/>
        <end position="98"/>
    </location>
</feature>